<feature type="coiled-coil region" evidence="1">
    <location>
        <begin position="148"/>
        <end position="235"/>
    </location>
</feature>
<dbReference type="EMBL" id="JBJJXE010000014">
    <property type="protein sequence ID" value="MFL1732903.1"/>
    <property type="molecule type" value="Genomic_DNA"/>
</dbReference>
<sequence length="323" mass="37878">MGLLDVVLNPLKDYVSLPDLLLLIGENTQNPLYDICLYLQSVKFGEAVTPYKINQDFALYECKDFIKNMDGLNAVSSIIDDIANHLKQDESDRKLVVQSLMGLNEICGWQEHIKRYFYQEWQKEYYFKRQDLLAFKPLAKCLELNFAMQEEYREIARLRRQLQQVLDGRYLSSLISQNDRLRKENETLQAKLQPNINRYGTLSEQLEQQTQTETISELQNRIAELESQLASQSENGTPASEPYFDKDDIYTYPPELDMAVRIWHEIYRTDNMPKHFTNHSDKFTQACINLNFSFTEDAMKNRLQKVTTPQSQKNKTKNKNSLN</sequence>
<evidence type="ECO:0000256" key="1">
    <source>
        <dbReference type="SAM" id="Coils"/>
    </source>
</evidence>
<evidence type="ECO:0000313" key="3">
    <source>
        <dbReference type="Proteomes" id="UP001624684"/>
    </source>
</evidence>
<name>A0ABW8U709_9GAMM</name>
<proteinExistence type="predicted"/>
<organism evidence="2 3">
    <name type="scientific">Moraxella oculi</name>
    <dbReference type="NCBI Taxonomy" id="2940516"/>
    <lineage>
        <taxon>Bacteria</taxon>
        <taxon>Pseudomonadati</taxon>
        <taxon>Pseudomonadota</taxon>
        <taxon>Gammaproteobacteria</taxon>
        <taxon>Moraxellales</taxon>
        <taxon>Moraxellaceae</taxon>
        <taxon>Moraxella</taxon>
    </lineage>
</organism>
<accession>A0ABW8U709</accession>
<evidence type="ECO:0000313" key="2">
    <source>
        <dbReference type="EMBL" id="MFL1732903.1"/>
    </source>
</evidence>
<comment type="caution">
    <text evidence="2">The sequence shown here is derived from an EMBL/GenBank/DDBJ whole genome shotgun (WGS) entry which is preliminary data.</text>
</comment>
<dbReference type="RefSeq" id="WP_407069425.1">
    <property type="nucleotide sequence ID" value="NZ_JBJJXE010000014.1"/>
</dbReference>
<keyword evidence="3" id="KW-1185">Reference proteome</keyword>
<keyword evidence="1" id="KW-0175">Coiled coil</keyword>
<gene>
    <name evidence="2" type="ORF">ACJHVH_07865</name>
</gene>
<reference evidence="2 3" key="1">
    <citation type="submission" date="2024-11" db="EMBL/GenBank/DDBJ databases">
        <title>First Report of Moraxella oculi in Brazil in an Infectious Bovine Keratoconjunctivitis Outbreak.</title>
        <authorList>
            <person name="Carvalho C.V."/>
            <person name="Domingues R."/>
            <person name="Coutinho C."/>
            <person name="Honorio N.T.B.S."/>
            <person name="Faza D.R.L.R."/>
            <person name="Carvalho W.A."/>
            <person name="Machado A.B.F."/>
            <person name="Martins M.F."/>
            <person name="Gaspar E.B."/>
        </authorList>
    </citation>
    <scope>NUCLEOTIDE SEQUENCE [LARGE SCALE GENOMIC DNA]</scope>
    <source>
        <strain evidence="2 3">2117LE</strain>
    </source>
</reference>
<dbReference type="Proteomes" id="UP001624684">
    <property type="component" value="Unassembled WGS sequence"/>
</dbReference>
<protein>
    <submittedName>
        <fullName evidence="2">Uncharacterized protein</fullName>
    </submittedName>
</protein>